<dbReference type="GO" id="GO:0016787">
    <property type="term" value="F:hydrolase activity"/>
    <property type="evidence" value="ECO:0007669"/>
    <property type="project" value="UniProtKB-KW"/>
</dbReference>
<evidence type="ECO:0000313" key="1">
    <source>
        <dbReference type="EMBL" id="OBY61524.1"/>
    </source>
</evidence>
<dbReference type="STRING" id="996801.BW723_12000"/>
<dbReference type="Proteomes" id="UP000092612">
    <property type="component" value="Unassembled WGS sequence"/>
</dbReference>
<organism evidence="1 2">
    <name type="scientific">Polaribacter reichenbachii</name>
    <dbReference type="NCBI Taxonomy" id="996801"/>
    <lineage>
        <taxon>Bacteria</taxon>
        <taxon>Pseudomonadati</taxon>
        <taxon>Bacteroidota</taxon>
        <taxon>Flavobacteriia</taxon>
        <taxon>Flavobacteriales</taxon>
        <taxon>Flavobacteriaceae</taxon>
    </lineage>
</organism>
<dbReference type="KEGG" id="prn:BW723_12000"/>
<dbReference type="EMBL" id="LSFL01000042">
    <property type="protein sequence ID" value="OBY61524.1"/>
    <property type="molecule type" value="Genomic_DNA"/>
</dbReference>
<sequence>MSKTHIYFMPGLAAGPEIFENLTLSDELYELHYLTWNEPLTLDESLSSYTKRLSEEIKHENPVLVGVSFGGIIVQEMTKFITVKKVIIISSVKSQTEFPTTFQFASKSKIYKLFPTQIVTNFDTYSKYFIGKTLEKKAKMYKKYLSVRGENYLKWSIENVLNWKEQTVLENITHIHGTKDEIFPIKNIKNAIEIENGNHSMIIIKAKQISKIIEDTLTFLNY</sequence>
<keyword evidence="2" id="KW-1185">Reference proteome</keyword>
<accession>A0A1B8TPP0</accession>
<reference evidence="2" key="1">
    <citation type="submission" date="2016-02" db="EMBL/GenBank/DDBJ databases">
        <title>Paenibacillus sp. LPB0068, isolated from Crassostrea gigas.</title>
        <authorList>
            <person name="Shin S.-K."/>
            <person name="Yi H."/>
        </authorList>
    </citation>
    <scope>NUCLEOTIDE SEQUENCE [LARGE SCALE GENOMIC DNA]</scope>
    <source>
        <strain evidence="2">KCTC 23969</strain>
    </source>
</reference>
<dbReference type="AlphaFoldDB" id="A0A1B8TPP0"/>
<comment type="caution">
    <text evidence="1">The sequence shown here is derived from an EMBL/GenBank/DDBJ whole genome shotgun (WGS) entry which is preliminary data.</text>
</comment>
<dbReference type="Gene3D" id="3.40.50.1820">
    <property type="entry name" value="alpha/beta hydrolase"/>
    <property type="match status" value="1"/>
</dbReference>
<gene>
    <name evidence="1" type="ORF">LPB301_15775</name>
</gene>
<proteinExistence type="predicted"/>
<name>A0A1B8TPP0_9FLAO</name>
<evidence type="ECO:0000313" key="2">
    <source>
        <dbReference type="Proteomes" id="UP000092612"/>
    </source>
</evidence>
<dbReference type="RefSeq" id="WP_068364417.1">
    <property type="nucleotide sequence ID" value="NZ_CP019337.1"/>
</dbReference>
<keyword evidence="1" id="KW-0378">Hydrolase</keyword>
<dbReference type="InterPro" id="IPR029058">
    <property type="entry name" value="AB_hydrolase_fold"/>
</dbReference>
<dbReference type="OrthoDB" id="659408at2"/>
<dbReference type="SUPFAM" id="SSF53474">
    <property type="entry name" value="alpha/beta-Hydrolases"/>
    <property type="match status" value="1"/>
</dbReference>
<protein>
    <submittedName>
        <fullName evidence="1">Alpha/beta hydrolase</fullName>
    </submittedName>
</protein>